<evidence type="ECO:0000313" key="2">
    <source>
        <dbReference type="Proteomes" id="UP000450917"/>
    </source>
</evidence>
<dbReference type="EMBL" id="WNZX01000016">
    <property type="protein sequence ID" value="MUG72669.1"/>
    <property type="molecule type" value="Genomic_DNA"/>
</dbReference>
<proteinExistence type="predicted"/>
<reference evidence="1 2" key="1">
    <citation type="submission" date="2019-11" db="EMBL/GenBank/DDBJ databases">
        <title>Draft genome sequences of five Paenibacillus species of dairy origin.</title>
        <authorList>
            <person name="Olajide A.M."/>
            <person name="Chen S."/>
            <person name="Lapointe G."/>
        </authorList>
    </citation>
    <scope>NUCLEOTIDE SEQUENCE [LARGE SCALE GENOMIC DNA]</scope>
    <source>
        <strain evidence="1 2">2CS3</strain>
    </source>
</reference>
<sequence length="65" mass="7910">MLFSKQQKKLMLEILLKERRRLFSKHKGELLDKTIADLSQMIRNEEINITEPKDNIIDWNSRKKR</sequence>
<evidence type="ECO:0000313" key="1">
    <source>
        <dbReference type="EMBL" id="MUG72669.1"/>
    </source>
</evidence>
<dbReference type="RefSeq" id="WP_127607321.1">
    <property type="nucleotide sequence ID" value="NZ_JARTHJ010000027.1"/>
</dbReference>
<gene>
    <name evidence="1" type="ORF">GNP93_18545</name>
</gene>
<name>A0A7X3CV01_9BACL</name>
<organism evidence="1 2">
    <name type="scientific">Paenibacillus validus</name>
    <dbReference type="NCBI Taxonomy" id="44253"/>
    <lineage>
        <taxon>Bacteria</taxon>
        <taxon>Bacillati</taxon>
        <taxon>Bacillota</taxon>
        <taxon>Bacilli</taxon>
        <taxon>Bacillales</taxon>
        <taxon>Paenibacillaceae</taxon>
        <taxon>Paenibacillus</taxon>
    </lineage>
</organism>
<accession>A0A7X3CV01</accession>
<protein>
    <submittedName>
        <fullName evidence="1">Uncharacterized protein</fullName>
    </submittedName>
</protein>
<keyword evidence="2" id="KW-1185">Reference proteome</keyword>
<dbReference type="Proteomes" id="UP000450917">
    <property type="component" value="Unassembled WGS sequence"/>
</dbReference>
<comment type="caution">
    <text evidence="1">The sequence shown here is derived from an EMBL/GenBank/DDBJ whole genome shotgun (WGS) entry which is preliminary data.</text>
</comment>
<dbReference type="AlphaFoldDB" id="A0A7X3CV01"/>